<organism evidence="7 8">
    <name type="scientific">Paraburkholderia edwinii</name>
    <dbReference type="NCBI Taxonomy" id="2861782"/>
    <lineage>
        <taxon>Bacteria</taxon>
        <taxon>Pseudomonadati</taxon>
        <taxon>Pseudomonadota</taxon>
        <taxon>Betaproteobacteria</taxon>
        <taxon>Burkholderiales</taxon>
        <taxon>Burkholderiaceae</taxon>
        <taxon>Paraburkholderia</taxon>
    </lineage>
</organism>
<dbReference type="GO" id="GO:0016874">
    <property type="term" value="F:ligase activity"/>
    <property type="evidence" value="ECO:0007669"/>
    <property type="project" value="UniProtKB-KW"/>
</dbReference>
<dbReference type="InterPro" id="IPR007016">
    <property type="entry name" value="O-antigen_ligase-rel_domated"/>
</dbReference>
<feature type="transmembrane region" description="Helical" evidence="5">
    <location>
        <begin position="39"/>
        <end position="58"/>
    </location>
</feature>
<evidence type="ECO:0000256" key="3">
    <source>
        <dbReference type="ARBA" id="ARBA00022989"/>
    </source>
</evidence>
<feature type="transmembrane region" description="Helical" evidence="5">
    <location>
        <begin position="70"/>
        <end position="86"/>
    </location>
</feature>
<evidence type="ECO:0000256" key="1">
    <source>
        <dbReference type="ARBA" id="ARBA00004141"/>
    </source>
</evidence>
<dbReference type="EMBL" id="CP080095">
    <property type="protein sequence ID" value="QYD67836.1"/>
    <property type="molecule type" value="Genomic_DNA"/>
</dbReference>
<feature type="transmembrane region" description="Helical" evidence="5">
    <location>
        <begin position="373"/>
        <end position="390"/>
    </location>
</feature>
<evidence type="ECO:0000256" key="5">
    <source>
        <dbReference type="SAM" id="Phobius"/>
    </source>
</evidence>
<feature type="transmembrane region" description="Helical" evidence="5">
    <location>
        <begin position="217"/>
        <end position="238"/>
    </location>
</feature>
<feature type="transmembrane region" description="Helical" evidence="5">
    <location>
        <begin position="6"/>
        <end position="27"/>
    </location>
</feature>
<feature type="domain" description="O-antigen ligase-related" evidence="6">
    <location>
        <begin position="172"/>
        <end position="329"/>
    </location>
</feature>
<keyword evidence="4 5" id="KW-0472">Membrane</keyword>
<keyword evidence="3 5" id="KW-1133">Transmembrane helix</keyword>
<evidence type="ECO:0000313" key="7">
    <source>
        <dbReference type="EMBL" id="QYD67836.1"/>
    </source>
</evidence>
<sequence>MVPLSTAVTNIACALFVLVLLSAPEFWRNLPSVLRHRSALSALLLFGALVVGVGYTVAPHQEAWSWLGKYLKLLILPFAVIAFEDADANWQAIVCRSLFATLAVVAVLSTTNYIGLTALGPAHNPLEPDTRAWVFKNRISGGMLSALLFYQAADFAFAARSPRWRLFLAAVAALAFVNVLVMLQGRTAQIVALIFLLVVAVRLSFVNRSQLRLHPVLCGAALVAVAGVTLIVACSVPSGRLLQVASEVREYRQTDAVTSSGLRLEWYRKSLELIKQRPVFGYGTAGLGTEFTKLTAGKTGAEGLPTHNPHNEYLLLGVQLGGLGIALFVNLLVQIARDAASLERRSRHLLLAWLAAFAIGCLANSMLLDFTEGHMLVLLSGILLGCGYRSRAATKDERLTSSQGGNATPRAV</sequence>
<evidence type="ECO:0000256" key="4">
    <source>
        <dbReference type="ARBA" id="ARBA00023136"/>
    </source>
</evidence>
<keyword evidence="2 5" id="KW-0812">Transmembrane</keyword>
<accession>A0ABX8UG42</accession>
<keyword evidence="8" id="KW-1185">Reference proteome</keyword>
<dbReference type="Pfam" id="PF04932">
    <property type="entry name" value="Wzy_C"/>
    <property type="match status" value="1"/>
</dbReference>
<evidence type="ECO:0000259" key="6">
    <source>
        <dbReference type="Pfam" id="PF04932"/>
    </source>
</evidence>
<feature type="transmembrane region" description="Helical" evidence="5">
    <location>
        <begin position="189"/>
        <end position="205"/>
    </location>
</feature>
<evidence type="ECO:0000313" key="8">
    <source>
        <dbReference type="Proteomes" id="UP000826462"/>
    </source>
</evidence>
<proteinExistence type="predicted"/>
<dbReference type="Proteomes" id="UP000826462">
    <property type="component" value="Chromosome 1"/>
</dbReference>
<dbReference type="PANTHER" id="PTHR37422">
    <property type="entry name" value="TEICHURONIC ACID BIOSYNTHESIS PROTEIN TUAE"/>
    <property type="match status" value="1"/>
</dbReference>
<protein>
    <submittedName>
        <fullName evidence="7">O-antigen ligase family protein</fullName>
    </submittedName>
</protein>
<feature type="transmembrane region" description="Helical" evidence="5">
    <location>
        <begin position="98"/>
        <end position="119"/>
    </location>
</feature>
<dbReference type="PANTHER" id="PTHR37422:SF13">
    <property type="entry name" value="LIPOPOLYSACCHARIDE BIOSYNTHESIS PROTEIN PA4999-RELATED"/>
    <property type="match status" value="1"/>
</dbReference>
<comment type="subcellular location">
    <subcellularLocation>
        <location evidence="1">Membrane</location>
        <topology evidence="1">Multi-pass membrane protein</topology>
    </subcellularLocation>
</comment>
<evidence type="ECO:0000256" key="2">
    <source>
        <dbReference type="ARBA" id="ARBA00022692"/>
    </source>
</evidence>
<dbReference type="InterPro" id="IPR051533">
    <property type="entry name" value="WaaL-like"/>
</dbReference>
<name>A0ABX8UG42_9BURK</name>
<feature type="transmembrane region" description="Helical" evidence="5">
    <location>
        <begin position="313"/>
        <end position="336"/>
    </location>
</feature>
<reference evidence="7 8" key="1">
    <citation type="submission" date="2021-07" db="EMBL/GenBank/DDBJ databases">
        <title>Paraburkholderia edwinii protects Aspergillus sp. from phenazines by acting as a toxin sponge.</title>
        <authorList>
            <person name="Dahlstrom K.M."/>
            <person name="Newman D.K."/>
        </authorList>
    </citation>
    <scope>NUCLEOTIDE SEQUENCE [LARGE SCALE GENOMIC DNA]</scope>
    <source>
        <strain evidence="7 8">Pe01</strain>
    </source>
</reference>
<feature type="transmembrane region" description="Helical" evidence="5">
    <location>
        <begin position="166"/>
        <end position="183"/>
    </location>
</feature>
<keyword evidence="7" id="KW-0436">Ligase</keyword>
<dbReference type="RefSeq" id="WP_219797131.1">
    <property type="nucleotide sequence ID" value="NZ_CP080095.1"/>
</dbReference>
<feature type="transmembrane region" description="Helical" evidence="5">
    <location>
        <begin position="139"/>
        <end position="159"/>
    </location>
</feature>
<gene>
    <name evidence="7" type="ORF">KZJ38_16115</name>
</gene>
<feature type="transmembrane region" description="Helical" evidence="5">
    <location>
        <begin position="348"/>
        <end position="367"/>
    </location>
</feature>